<comment type="caution">
    <text evidence="4">The sequence shown here is derived from an EMBL/GenBank/DDBJ whole genome shotgun (WGS) entry which is preliminary data.</text>
</comment>
<gene>
    <name evidence="4" type="ORF">AKO1_004229</name>
</gene>
<proteinExistence type="predicted"/>
<feature type="compositionally biased region" description="Low complexity" evidence="2">
    <location>
        <begin position="640"/>
        <end position="651"/>
    </location>
</feature>
<keyword evidence="1" id="KW-0175">Coiled coil</keyword>
<accession>A0AAW2Z6Z4</accession>
<dbReference type="Gene3D" id="3.40.50.300">
    <property type="entry name" value="P-loop containing nucleotide triphosphate hydrolases"/>
    <property type="match status" value="1"/>
</dbReference>
<feature type="region of interest" description="Disordered" evidence="2">
    <location>
        <begin position="628"/>
        <end position="651"/>
    </location>
</feature>
<evidence type="ECO:0000256" key="2">
    <source>
        <dbReference type="SAM" id="MobiDB-lite"/>
    </source>
</evidence>
<feature type="coiled-coil region" evidence="1">
    <location>
        <begin position="145"/>
        <end position="172"/>
    </location>
</feature>
<dbReference type="CDD" id="cd00882">
    <property type="entry name" value="Ras_like_GTPase"/>
    <property type="match status" value="1"/>
</dbReference>
<protein>
    <recommendedName>
        <fullName evidence="3">G domain-containing protein</fullName>
    </recommendedName>
</protein>
<dbReference type="SUPFAM" id="SSF52540">
    <property type="entry name" value="P-loop containing nucleoside triphosphate hydrolases"/>
    <property type="match status" value="1"/>
</dbReference>
<name>A0AAW2Z6Z4_9EUKA</name>
<dbReference type="InterPro" id="IPR027417">
    <property type="entry name" value="P-loop_NTPase"/>
</dbReference>
<sequence>MENGFPSTGAVPGSNLLVEATDVLYEVMVRKGFIFNSSFSHLQHLRDVRGGPSSPEEVDARVQQEGGWRWLQNGFHNQGSDSWEYARGLTHFTDERHWGTSGTTLDHAKRRKLIRKRVKLVSQQEYERLVQDSQTHSYTVRIVQGAKLNDRIKELKQQLEQGKTQITQDTRKPNILLLGGSGAGKSSLVNAVFGKTLAEIGEGKPVTQQYTKFSGNDSPVTIYDSKGIEHGYIETGFVADTRKFFSKLRKGEKTEHVHVVWYVIDLTQARFQPFEANFCQKELEKIPIIFVFNKADAVGENVTNVMMQTVRDFKLPHCMGMYATVANQKNFDSKTCPACNSTKIKKRLKQGSCTIVCKECAHNVTLEKTRGIEQLSRGTLDVLPDLVKQVYVHSLNSGLLAYELHAKEYISDFAQNCSMTKSEHVSKQLELLTVKLCEMYELNEAAPSLWSIVKKRFELYYDDNNWSKKAGVFISDFFSSSLTKKATQGQALVVVTGINVCRCLFSIRTQMVDELTYQDDTHQDEALAIHHIIESNMSTINIDGELVNIVSEQITIHGSVKDYLLRIPLDKSIHYIPFVTQSLRVEDDEEPMTVPLYSYQQLSELHQQNGTNGAQTLPIETLVAQQNGSAPQSLNVEPVTATTTTSTSTAL</sequence>
<evidence type="ECO:0000313" key="5">
    <source>
        <dbReference type="Proteomes" id="UP001431209"/>
    </source>
</evidence>
<dbReference type="Pfam" id="PF01926">
    <property type="entry name" value="MMR_HSR1"/>
    <property type="match status" value="1"/>
</dbReference>
<dbReference type="GO" id="GO:0005525">
    <property type="term" value="F:GTP binding"/>
    <property type="evidence" value="ECO:0007669"/>
    <property type="project" value="InterPro"/>
</dbReference>
<evidence type="ECO:0000313" key="4">
    <source>
        <dbReference type="EMBL" id="KAL0485240.1"/>
    </source>
</evidence>
<dbReference type="InterPro" id="IPR006073">
    <property type="entry name" value="GTP-bd"/>
</dbReference>
<reference evidence="4 5" key="1">
    <citation type="submission" date="2024-03" db="EMBL/GenBank/DDBJ databases">
        <title>The Acrasis kona genome and developmental transcriptomes reveal deep origins of eukaryotic multicellular pathways.</title>
        <authorList>
            <person name="Sheikh S."/>
            <person name="Fu C.-J."/>
            <person name="Brown M.W."/>
            <person name="Baldauf S.L."/>
        </authorList>
    </citation>
    <scope>NUCLEOTIDE SEQUENCE [LARGE SCALE GENOMIC DNA]</scope>
    <source>
        <strain evidence="4 5">ATCC MYA-3509</strain>
    </source>
</reference>
<dbReference type="EMBL" id="JAOPGA020001122">
    <property type="protein sequence ID" value="KAL0485240.1"/>
    <property type="molecule type" value="Genomic_DNA"/>
</dbReference>
<feature type="domain" description="G" evidence="3">
    <location>
        <begin position="175"/>
        <end position="294"/>
    </location>
</feature>
<keyword evidence="5" id="KW-1185">Reference proteome</keyword>
<evidence type="ECO:0000256" key="1">
    <source>
        <dbReference type="SAM" id="Coils"/>
    </source>
</evidence>
<evidence type="ECO:0000259" key="3">
    <source>
        <dbReference type="Pfam" id="PF01926"/>
    </source>
</evidence>
<organism evidence="4 5">
    <name type="scientific">Acrasis kona</name>
    <dbReference type="NCBI Taxonomy" id="1008807"/>
    <lineage>
        <taxon>Eukaryota</taxon>
        <taxon>Discoba</taxon>
        <taxon>Heterolobosea</taxon>
        <taxon>Tetramitia</taxon>
        <taxon>Eutetramitia</taxon>
        <taxon>Acrasidae</taxon>
        <taxon>Acrasis</taxon>
    </lineage>
</organism>
<dbReference type="Proteomes" id="UP001431209">
    <property type="component" value="Unassembled WGS sequence"/>
</dbReference>
<dbReference type="AlphaFoldDB" id="A0AAW2Z6Z4"/>